<dbReference type="Gene3D" id="1.10.238.10">
    <property type="entry name" value="EF-hand"/>
    <property type="match status" value="1"/>
</dbReference>
<feature type="domain" description="EF-hand" evidence="4">
    <location>
        <begin position="164"/>
        <end position="199"/>
    </location>
</feature>
<keyword evidence="3" id="KW-0106">Calcium</keyword>
<dbReference type="InterPro" id="IPR002048">
    <property type="entry name" value="EF_hand_dom"/>
</dbReference>
<gene>
    <name evidence="5" type="primary">CML45_2</name>
    <name evidence="5" type="ORF">Zm00014a_038984</name>
</gene>
<comment type="caution">
    <text evidence="5">The sequence shown here is derived from an EMBL/GenBank/DDBJ whole genome shotgun (WGS) entry which is preliminary data.</text>
</comment>
<dbReference type="SMART" id="SM00054">
    <property type="entry name" value="EFh"/>
    <property type="match status" value="2"/>
</dbReference>
<dbReference type="InterPro" id="IPR011992">
    <property type="entry name" value="EF-hand-dom_pair"/>
</dbReference>
<dbReference type="InterPro" id="IPR018247">
    <property type="entry name" value="EF_Hand_1_Ca_BS"/>
</dbReference>
<evidence type="ECO:0000259" key="4">
    <source>
        <dbReference type="PROSITE" id="PS50222"/>
    </source>
</evidence>
<reference evidence="5" key="1">
    <citation type="journal article" date="2018" name="Nat. Genet.">
        <title>Extensive intraspecific gene order and gene structural variations between Mo17 and other maize genomes.</title>
        <authorList>
            <person name="Sun S."/>
            <person name="Zhou Y."/>
            <person name="Chen J."/>
            <person name="Shi J."/>
            <person name="Zhao H."/>
            <person name="Zhao H."/>
            <person name="Song W."/>
            <person name="Zhang M."/>
            <person name="Cui Y."/>
            <person name="Dong X."/>
            <person name="Liu H."/>
            <person name="Ma X."/>
            <person name="Jiao Y."/>
            <person name="Wang B."/>
            <person name="Wei X."/>
            <person name="Stein J.C."/>
            <person name="Glaubitz J.C."/>
            <person name="Lu F."/>
            <person name="Yu G."/>
            <person name="Liang C."/>
            <person name="Fengler K."/>
            <person name="Li B."/>
            <person name="Rafalski A."/>
            <person name="Schnable P.S."/>
            <person name="Ware D.H."/>
            <person name="Buckler E.S."/>
            <person name="Lai J."/>
        </authorList>
    </citation>
    <scope>NUCLEOTIDE SEQUENCE [LARGE SCALE GENOMIC DNA]</scope>
    <source>
        <tissue evidence="5">Seedling</tissue>
    </source>
</reference>
<dbReference type="InterPro" id="IPR039647">
    <property type="entry name" value="EF_hand_pair_protein_CML-like"/>
</dbReference>
<dbReference type="Pfam" id="PF13499">
    <property type="entry name" value="EF-hand_7"/>
    <property type="match status" value="1"/>
</dbReference>
<evidence type="ECO:0000256" key="3">
    <source>
        <dbReference type="ARBA" id="ARBA00022837"/>
    </source>
</evidence>
<dbReference type="SUPFAM" id="SSF47473">
    <property type="entry name" value="EF-hand"/>
    <property type="match status" value="1"/>
</dbReference>
<dbReference type="GO" id="GO:0005509">
    <property type="term" value="F:calcium ion binding"/>
    <property type="evidence" value="ECO:0007669"/>
    <property type="project" value="InterPro"/>
</dbReference>
<accession>A0A3L6F2J9</accession>
<dbReference type="CDD" id="cd00051">
    <property type="entry name" value="EFh"/>
    <property type="match status" value="1"/>
</dbReference>
<protein>
    <submittedName>
        <fullName evidence="5">Putative calcium-binding protein CML45</fullName>
    </submittedName>
</protein>
<keyword evidence="1" id="KW-0479">Metal-binding</keyword>
<organism evidence="5">
    <name type="scientific">Zea mays</name>
    <name type="common">Maize</name>
    <dbReference type="NCBI Taxonomy" id="4577"/>
    <lineage>
        <taxon>Eukaryota</taxon>
        <taxon>Viridiplantae</taxon>
        <taxon>Streptophyta</taxon>
        <taxon>Embryophyta</taxon>
        <taxon>Tracheophyta</taxon>
        <taxon>Spermatophyta</taxon>
        <taxon>Magnoliopsida</taxon>
        <taxon>Liliopsida</taxon>
        <taxon>Poales</taxon>
        <taxon>Poaceae</taxon>
        <taxon>PACMAD clade</taxon>
        <taxon>Panicoideae</taxon>
        <taxon>Andropogonodae</taxon>
        <taxon>Andropogoneae</taxon>
        <taxon>Tripsacinae</taxon>
        <taxon>Zea</taxon>
    </lineage>
</organism>
<evidence type="ECO:0000256" key="2">
    <source>
        <dbReference type="ARBA" id="ARBA00022737"/>
    </source>
</evidence>
<dbReference type="ExpressionAtlas" id="A0A3L6F2J9">
    <property type="expression patterns" value="baseline and differential"/>
</dbReference>
<dbReference type="PANTHER" id="PTHR10891">
    <property type="entry name" value="EF-HAND CALCIUM-BINDING DOMAIN CONTAINING PROTEIN"/>
    <property type="match status" value="1"/>
</dbReference>
<dbReference type="Proteomes" id="UP000251960">
    <property type="component" value="Chromosome 4"/>
</dbReference>
<dbReference type="EMBL" id="NCVQ01000005">
    <property type="protein sequence ID" value="PWZ27532.1"/>
    <property type="molecule type" value="Genomic_DNA"/>
</dbReference>
<dbReference type="PROSITE" id="PS50222">
    <property type="entry name" value="EF_HAND_2"/>
    <property type="match status" value="2"/>
</dbReference>
<sequence length="199" mass="22021">MENSSSAAACHCLVLQEPCGINLFLKFLTWSVSVFQILLPCSCKRCNCNCSCNHGSAEKVTQTPVITTADKEVTETRNKDEDDETALAQEDIKTVMRNIGFNLDQPENGMAIGDDSVARVFDEDEPSLQEVWQAFSVFDHNNDGYFDASDLQRVLGSLGLREGLGMDECEQMIAKYDTNKDGRIDVAEFTRVLESAGIC</sequence>
<evidence type="ECO:0000256" key="1">
    <source>
        <dbReference type="ARBA" id="ARBA00022723"/>
    </source>
</evidence>
<name>A0A3L6F2J9_MAIZE</name>
<dbReference type="AlphaFoldDB" id="A0A3L6F2J9"/>
<evidence type="ECO:0000313" key="5">
    <source>
        <dbReference type="EMBL" id="PWZ27532.1"/>
    </source>
</evidence>
<feature type="domain" description="EF-hand" evidence="4">
    <location>
        <begin position="126"/>
        <end position="161"/>
    </location>
</feature>
<dbReference type="PROSITE" id="PS00018">
    <property type="entry name" value="EF_HAND_1"/>
    <property type="match status" value="1"/>
</dbReference>
<proteinExistence type="predicted"/>
<keyword evidence="2" id="KW-0677">Repeat</keyword>